<dbReference type="Pfam" id="PF04082">
    <property type="entry name" value="Fungal_trans"/>
    <property type="match status" value="1"/>
</dbReference>
<evidence type="ECO:0000256" key="7">
    <source>
        <dbReference type="SAM" id="Coils"/>
    </source>
</evidence>
<dbReference type="GO" id="GO:0000976">
    <property type="term" value="F:transcription cis-regulatory region binding"/>
    <property type="evidence" value="ECO:0007669"/>
    <property type="project" value="TreeGrafter"/>
</dbReference>
<feature type="compositionally biased region" description="Low complexity" evidence="8">
    <location>
        <begin position="137"/>
        <end position="147"/>
    </location>
</feature>
<keyword evidence="2" id="KW-0479">Metal-binding</keyword>
<dbReference type="PROSITE" id="PS50048">
    <property type="entry name" value="ZN2_CY6_FUNGAL_2"/>
    <property type="match status" value="1"/>
</dbReference>
<dbReference type="PROSITE" id="PS00463">
    <property type="entry name" value="ZN2_CY6_FUNGAL_1"/>
    <property type="match status" value="1"/>
</dbReference>
<dbReference type="Gene3D" id="4.10.240.10">
    <property type="entry name" value="Zn(2)-C6 fungal-type DNA-binding domain"/>
    <property type="match status" value="1"/>
</dbReference>
<feature type="region of interest" description="Disordered" evidence="8">
    <location>
        <begin position="1099"/>
        <end position="1150"/>
    </location>
</feature>
<evidence type="ECO:0000256" key="1">
    <source>
        <dbReference type="ARBA" id="ARBA00004123"/>
    </source>
</evidence>
<dbReference type="SUPFAM" id="SSF57701">
    <property type="entry name" value="Zn2/Cys6 DNA-binding domain"/>
    <property type="match status" value="1"/>
</dbReference>
<dbReference type="EMBL" id="SGPK01000142">
    <property type="protein sequence ID" value="THH07455.1"/>
    <property type="molecule type" value="Genomic_DNA"/>
</dbReference>
<dbReference type="PANTHER" id="PTHR31845:SF19">
    <property type="entry name" value="TRANSCRIPTION FACTOR DOMAIN-CONTAINING PROTEIN"/>
    <property type="match status" value="1"/>
</dbReference>
<feature type="coiled-coil region" evidence="7">
    <location>
        <begin position="352"/>
        <end position="379"/>
    </location>
</feature>
<dbReference type="InterPro" id="IPR007219">
    <property type="entry name" value="XnlR_reg_dom"/>
</dbReference>
<feature type="region of interest" description="Disordered" evidence="8">
    <location>
        <begin position="173"/>
        <end position="196"/>
    </location>
</feature>
<dbReference type="GO" id="GO:0005634">
    <property type="term" value="C:nucleus"/>
    <property type="evidence" value="ECO:0007669"/>
    <property type="project" value="UniProtKB-SubCell"/>
</dbReference>
<evidence type="ECO:0000313" key="10">
    <source>
        <dbReference type="EMBL" id="THH07455.1"/>
    </source>
</evidence>
<organism evidence="10 11">
    <name type="scientific">Phellinidium pouzarii</name>
    <dbReference type="NCBI Taxonomy" id="167371"/>
    <lineage>
        <taxon>Eukaryota</taxon>
        <taxon>Fungi</taxon>
        <taxon>Dikarya</taxon>
        <taxon>Basidiomycota</taxon>
        <taxon>Agaricomycotina</taxon>
        <taxon>Agaricomycetes</taxon>
        <taxon>Hymenochaetales</taxon>
        <taxon>Hymenochaetaceae</taxon>
        <taxon>Phellinidium</taxon>
    </lineage>
</organism>
<evidence type="ECO:0000313" key="11">
    <source>
        <dbReference type="Proteomes" id="UP000308199"/>
    </source>
</evidence>
<dbReference type="OrthoDB" id="39175at2759"/>
<name>A0A4S4L7S3_9AGAM</name>
<reference evidence="10 11" key="1">
    <citation type="submission" date="2019-02" db="EMBL/GenBank/DDBJ databases">
        <title>Genome sequencing of the rare red list fungi Phellinidium pouzarii.</title>
        <authorList>
            <person name="Buettner E."/>
            <person name="Kellner H."/>
        </authorList>
    </citation>
    <scope>NUCLEOTIDE SEQUENCE [LARGE SCALE GENOMIC DNA]</scope>
    <source>
        <strain evidence="10 11">DSM 108285</strain>
    </source>
</reference>
<accession>A0A4S4L7S3</accession>
<feature type="compositionally biased region" description="Polar residues" evidence="8">
    <location>
        <begin position="1126"/>
        <end position="1150"/>
    </location>
</feature>
<keyword evidence="7" id="KW-0175">Coiled coil</keyword>
<evidence type="ECO:0000256" key="6">
    <source>
        <dbReference type="ARBA" id="ARBA00023242"/>
    </source>
</evidence>
<dbReference type="InterPro" id="IPR036864">
    <property type="entry name" value="Zn2-C6_fun-type_DNA-bd_sf"/>
</dbReference>
<feature type="region of interest" description="Disordered" evidence="8">
    <location>
        <begin position="471"/>
        <end position="561"/>
    </location>
</feature>
<proteinExistence type="predicted"/>
<evidence type="ECO:0000259" key="9">
    <source>
        <dbReference type="PROSITE" id="PS50048"/>
    </source>
</evidence>
<evidence type="ECO:0000256" key="5">
    <source>
        <dbReference type="ARBA" id="ARBA00023163"/>
    </source>
</evidence>
<dbReference type="GO" id="GO:0006351">
    <property type="term" value="P:DNA-templated transcription"/>
    <property type="evidence" value="ECO:0007669"/>
    <property type="project" value="InterPro"/>
</dbReference>
<dbReference type="Proteomes" id="UP000308199">
    <property type="component" value="Unassembled WGS sequence"/>
</dbReference>
<feature type="region of interest" description="Disordered" evidence="8">
    <location>
        <begin position="577"/>
        <end position="621"/>
    </location>
</feature>
<gene>
    <name evidence="10" type="ORF">EW145_g3361</name>
</gene>
<dbReference type="GO" id="GO:0000981">
    <property type="term" value="F:DNA-binding transcription factor activity, RNA polymerase II-specific"/>
    <property type="evidence" value="ECO:0007669"/>
    <property type="project" value="InterPro"/>
</dbReference>
<evidence type="ECO:0000256" key="4">
    <source>
        <dbReference type="ARBA" id="ARBA00023125"/>
    </source>
</evidence>
<dbReference type="PANTHER" id="PTHR31845">
    <property type="entry name" value="FINGER DOMAIN PROTEIN, PUTATIVE-RELATED"/>
    <property type="match status" value="1"/>
</dbReference>
<comment type="caution">
    <text evidence="10">The sequence shown here is derived from an EMBL/GenBank/DDBJ whole genome shotgun (WGS) entry which is preliminary data.</text>
</comment>
<keyword evidence="3" id="KW-0805">Transcription regulation</keyword>
<sequence>MHQFSPHQQAQTSPLHSQRLQQPVQLHQQQQVRMPSFIPPTSVIQSHTHYQSRQPQLQLEHHYDDLIGLDGLRAHSYAPQQHQHQHQQQAPVVIGVGQGPGNASPKYTARTATALAANAYSSDAYVFSHQQQQGDRSPPNSGNGSPSAIAGGQGQFNTRFSFVATNSVSSGAGMTISEGVSPHEPLQQHHSQQQQQDYLDAHGYNSLNKRRRADAVPEGFPGEGSGEEDVEYGRQHGYGQFNEGYSPDVMGHGGMVVSASGQPPELLQGMQQGLGDLGQGVGFSISAGANQDLPFGSDTRPKQVHRQACGRCKNLKVRCEFTTDPNTCRRCLNGGHECAIPGRKKRRQPPKREHLLNEIREQADQIRMLAQKLEEYQKRALHNEPVRLSLSNTPLPPPGSKSVAGPSFAAGSIVAVPRPDVQEWIEKARESIQAIGGLIDNGAFAEEGEGYEESEEELEGDDADYAQDTSADAKWREPARLHDTDSEADTDAPSEHVRSPDSQEFGDMQMSRYASPASTVRSTELEGSAQPSRNRGHSHGRGSRRKTSQPPHLAPLPTTPAAPFGLIAQLSLATEIHRQGSRSPKNFSSAIPVNSSNSGAPTTQAEADVSPLSAGSNSAEGLHQIDNDESNSLAEVQVTVKREESASEGEGYGAAAPGFFEARRGSVPDPSRLAPARHPVPHILMRGIVSPKEVEILFNIYFDKMNLSCSLLDPVLYTAQTTYWRSPFLFTVICAIASRYYTEHAGLYEELTTYAQLAAGTALISGPKNVESVSAYILLSLYPVPMRRWEEDRTWLYLGLAIRVATDLNLHHPNTARPRNETHARELLNRTRVWLNCYNLDRSTSSWHGKANTIASGDYTACHSEAWYEYSLYNMPNFDIQLAAYNAELRQLGEFKQKIYSNSNNPTGLNKDLDLNNLSSEIDEKLVALEAEWNRRLREKTDPNDPQGRFRNSLIKLAYRYARLTVLSFGFQHAFGKSHSEQALFFDRCYRAATDVLRVFIDELSSQRVYLRHGPDAQSVFVTFASAFLIKLLHPKYVAYLKMEQRKEIETLVRGIIDLLSSPEVVVDDKHSPKLWARFLDGLLATPMAKVELSPNVLKGGNALPRRSTRRLTQRPHGANEKRSENSQVSPSQGAISSAMHSPNSSFTNVDSLNSSPLNINRTLSSSLSAPLVTASEGNYSTTYEEASATVFDGGLGQQGSFQVDANPMMSQQQEQPGMDMYSMPNALQMNVPELFRPPLPFDNDLLQSIGSMPDTSLWQDMPGFNWMNILQSSDADSTMQDTIAPNMMNFNIDNSQMSGNLY</sequence>
<dbReference type="SMART" id="SM00906">
    <property type="entry name" value="Fungal_trans"/>
    <property type="match status" value="1"/>
</dbReference>
<dbReference type="InterPro" id="IPR001138">
    <property type="entry name" value="Zn2Cys6_DnaBD"/>
</dbReference>
<keyword evidence="11" id="KW-1185">Reference proteome</keyword>
<feature type="compositionally biased region" description="Basic residues" evidence="8">
    <location>
        <begin position="534"/>
        <end position="547"/>
    </location>
</feature>
<protein>
    <recommendedName>
        <fullName evidence="9">Zn(2)-C6 fungal-type domain-containing protein</fullName>
    </recommendedName>
</protein>
<dbReference type="CDD" id="cd12148">
    <property type="entry name" value="fungal_TF_MHR"/>
    <property type="match status" value="1"/>
</dbReference>
<keyword evidence="6" id="KW-0539">Nucleus</keyword>
<feature type="compositionally biased region" description="Polar residues" evidence="8">
    <location>
        <begin position="581"/>
        <end position="605"/>
    </location>
</feature>
<feature type="region of interest" description="Disordered" evidence="8">
    <location>
        <begin position="127"/>
        <end position="153"/>
    </location>
</feature>
<keyword evidence="5" id="KW-0804">Transcription</keyword>
<evidence type="ECO:0000256" key="3">
    <source>
        <dbReference type="ARBA" id="ARBA00023015"/>
    </source>
</evidence>
<evidence type="ECO:0000256" key="8">
    <source>
        <dbReference type="SAM" id="MobiDB-lite"/>
    </source>
</evidence>
<comment type="subcellular location">
    <subcellularLocation>
        <location evidence="1">Nucleus</location>
    </subcellularLocation>
</comment>
<dbReference type="InterPro" id="IPR051089">
    <property type="entry name" value="prtT"/>
</dbReference>
<feature type="domain" description="Zn(2)-C6 fungal-type" evidence="9">
    <location>
        <begin position="308"/>
        <end position="340"/>
    </location>
</feature>
<feature type="compositionally biased region" description="Polar residues" evidence="8">
    <location>
        <begin position="1"/>
        <end position="16"/>
    </location>
</feature>
<feature type="region of interest" description="Disordered" evidence="8">
    <location>
        <begin position="1"/>
        <end position="29"/>
    </location>
</feature>
<dbReference type="GO" id="GO:0008270">
    <property type="term" value="F:zinc ion binding"/>
    <property type="evidence" value="ECO:0007669"/>
    <property type="project" value="InterPro"/>
</dbReference>
<feature type="compositionally biased region" description="Basic and acidic residues" evidence="8">
    <location>
        <begin position="471"/>
        <end position="485"/>
    </location>
</feature>
<keyword evidence="4" id="KW-0238">DNA-binding</keyword>
<dbReference type="CDD" id="cd00067">
    <property type="entry name" value="GAL4"/>
    <property type="match status" value="1"/>
</dbReference>
<feature type="compositionally biased region" description="Low complexity" evidence="8">
    <location>
        <begin position="18"/>
        <end position="29"/>
    </location>
</feature>
<evidence type="ECO:0000256" key="2">
    <source>
        <dbReference type="ARBA" id="ARBA00022723"/>
    </source>
</evidence>